<feature type="transmembrane region" description="Helical" evidence="1">
    <location>
        <begin position="125"/>
        <end position="143"/>
    </location>
</feature>
<name>A0A1H2G6S8_9GAMM</name>
<feature type="transmembrane region" description="Helical" evidence="1">
    <location>
        <begin position="155"/>
        <end position="174"/>
    </location>
</feature>
<dbReference type="AlphaFoldDB" id="A0A1H2G6S8"/>
<organism evidence="2 3">
    <name type="scientific">Geopseudomonas guangdongensis</name>
    <dbReference type="NCBI Taxonomy" id="1245526"/>
    <lineage>
        <taxon>Bacteria</taxon>
        <taxon>Pseudomonadati</taxon>
        <taxon>Pseudomonadota</taxon>
        <taxon>Gammaproteobacteria</taxon>
        <taxon>Pseudomonadales</taxon>
        <taxon>Pseudomonadaceae</taxon>
        <taxon>Geopseudomonas</taxon>
    </lineage>
</organism>
<dbReference type="OrthoDB" id="7024959at2"/>
<keyword evidence="3" id="KW-1185">Reference proteome</keyword>
<dbReference type="InterPro" id="IPR038770">
    <property type="entry name" value="Na+/solute_symporter_sf"/>
</dbReference>
<keyword evidence="1" id="KW-0812">Transmembrane</keyword>
<evidence type="ECO:0000313" key="3">
    <source>
        <dbReference type="Proteomes" id="UP000243063"/>
    </source>
</evidence>
<feature type="transmembrane region" description="Helical" evidence="1">
    <location>
        <begin position="278"/>
        <end position="300"/>
    </location>
</feature>
<feature type="transmembrane region" description="Helical" evidence="1">
    <location>
        <begin position="347"/>
        <end position="369"/>
    </location>
</feature>
<evidence type="ECO:0000313" key="2">
    <source>
        <dbReference type="EMBL" id="SDU15220.1"/>
    </source>
</evidence>
<feature type="transmembrane region" description="Helical" evidence="1">
    <location>
        <begin position="209"/>
        <end position="234"/>
    </location>
</feature>
<gene>
    <name evidence="2" type="ORF">SAMN05216580_1618</name>
</gene>
<sequence length="385" mass="41261">MTVLLCWLALPLLYAGAARLGRALGLLPIVSQLLLACLGLPLLTLYGLPADGALSQAALVAPAWLELLYGLCFALLLGHILGDVIELEVSLPSLKIALPSFLVPFLCGLASAIWLLALDGWLARLALGLLFALSAIPILHLYLRSIGYAADASRRLLQSAILIDLACWGLFALAQGGGRPLMLLLTLLAALLPLALHRCGLRRPLGYSLPFFALMLAFQQLGGNALLFGIGYLLCLARLGLPLQLPLRPAHWQWLQQYLAIPLLLSYGILQVDFQQAVAGYSASHLLALVLLPIVSKLAGNWLGLRWAGGPGDVAGKWRESLLLNIRGLTEIVFLNLLLAQQVISPAVYFALLLMSLVSTLLPAIPGIAPRCIRQPQARSPYGAA</sequence>
<protein>
    <submittedName>
        <fullName evidence="2">Transporter, CPA2 family</fullName>
    </submittedName>
</protein>
<evidence type="ECO:0000256" key="1">
    <source>
        <dbReference type="SAM" id="Phobius"/>
    </source>
</evidence>
<dbReference type="Proteomes" id="UP000243063">
    <property type="component" value="Chromosome I"/>
</dbReference>
<reference evidence="3" key="1">
    <citation type="submission" date="2016-10" db="EMBL/GenBank/DDBJ databases">
        <authorList>
            <person name="Varghese N."/>
            <person name="Submissions S."/>
        </authorList>
    </citation>
    <scope>NUCLEOTIDE SEQUENCE [LARGE SCALE GENOMIC DNA]</scope>
    <source>
        <strain evidence="3">CCTCC 2012022</strain>
    </source>
</reference>
<accession>A0A1H2G6S8</accession>
<feature type="transmembrane region" description="Helical" evidence="1">
    <location>
        <begin position="27"/>
        <end position="46"/>
    </location>
</feature>
<dbReference type="STRING" id="1245526.SAMN05216580_1618"/>
<feature type="transmembrane region" description="Helical" evidence="1">
    <location>
        <begin position="101"/>
        <end position="118"/>
    </location>
</feature>
<feature type="transmembrane region" description="Helical" evidence="1">
    <location>
        <begin position="58"/>
        <end position="81"/>
    </location>
</feature>
<proteinExistence type="predicted"/>
<dbReference type="RefSeq" id="WP_090213478.1">
    <property type="nucleotide sequence ID" value="NZ_LT629780.1"/>
</dbReference>
<dbReference type="Gene3D" id="1.20.1530.20">
    <property type="match status" value="1"/>
</dbReference>
<feature type="transmembrane region" description="Helical" evidence="1">
    <location>
        <begin position="181"/>
        <end position="197"/>
    </location>
</feature>
<keyword evidence="1" id="KW-1133">Transmembrane helix</keyword>
<feature type="transmembrane region" description="Helical" evidence="1">
    <location>
        <begin position="255"/>
        <end position="272"/>
    </location>
</feature>
<keyword evidence="1" id="KW-0472">Membrane</keyword>
<dbReference type="EMBL" id="LT629780">
    <property type="protein sequence ID" value="SDU15220.1"/>
    <property type="molecule type" value="Genomic_DNA"/>
</dbReference>